<keyword evidence="5" id="KW-0811">Translocation</keyword>
<dbReference type="PANTHER" id="PTHR21527:SF6">
    <property type="entry name" value="NUCLEOPORIN NUP35"/>
    <property type="match status" value="1"/>
</dbReference>
<dbReference type="GO" id="GO:0005543">
    <property type="term" value="F:phospholipid binding"/>
    <property type="evidence" value="ECO:0007669"/>
    <property type="project" value="TreeGrafter"/>
</dbReference>
<dbReference type="Gene3D" id="3.30.70.330">
    <property type="match status" value="1"/>
</dbReference>
<dbReference type="InterPro" id="IPR007846">
    <property type="entry name" value="RRM_NUP35_dom"/>
</dbReference>
<evidence type="ECO:0000256" key="4">
    <source>
        <dbReference type="ARBA" id="ARBA00022927"/>
    </source>
</evidence>
<feature type="compositionally biased region" description="Low complexity" evidence="9">
    <location>
        <begin position="28"/>
        <end position="41"/>
    </location>
</feature>
<dbReference type="GO" id="GO:0006999">
    <property type="term" value="P:nuclear pore organization"/>
    <property type="evidence" value="ECO:0007669"/>
    <property type="project" value="TreeGrafter"/>
</dbReference>
<keyword evidence="3 8" id="KW-0509">mRNA transport</keyword>
<evidence type="ECO:0000259" key="10">
    <source>
        <dbReference type="PROSITE" id="PS51472"/>
    </source>
</evidence>
<dbReference type="GO" id="GO:0044613">
    <property type="term" value="C:nuclear pore central transport channel"/>
    <property type="evidence" value="ECO:0007669"/>
    <property type="project" value="TreeGrafter"/>
</dbReference>
<dbReference type="InterPro" id="IPR035979">
    <property type="entry name" value="RBD_domain_sf"/>
</dbReference>
<feature type="compositionally biased region" description="Polar residues" evidence="9">
    <location>
        <begin position="1"/>
        <end position="20"/>
    </location>
</feature>
<keyword evidence="2 8" id="KW-0813">Transport</keyword>
<accession>A0A369JZ83</accession>
<dbReference type="AlphaFoldDB" id="A0A369JZ83"/>
<evidence type="ECO:0000256" key="9">
    <source>
        <dbReference type="SAM" id="MobiDB-lite"/>
    </source>
</evidence>
<gene>
    <name evidence="11" type="ORF">Hypma_003215</name>
</gene>
<feature type="region of interest" description="Disordered" evidence="9">
    <location>
        <begin position="1"/>
        <end position="153"/>
    </location>
</feature>
<comment type="caution">
    <text evidence="11">The sequence shown here is derived from an EMBL/GenBank/DDBJ whole genome shotgun (WGS) entry which is preliminary data.</text>
</comment>
<dbReference type="GO" id="GO:0051028">
    <property type="term" value="P:mRNA transport"/>
    <property type="evidence" value="ECO:0007669"/>
    <property type="project" value="UniProtKB-UniRule"/>
</dbReference>
<evidence type="ECO:0000256" key="7">
    <source>
        <dbReference type="ARBA" id="ARBA00023242"/>
    </source>
</evidence>
<feature type="compositionally biased region" description="Low complexity" evidence="9">
    <location>
        <begin position="331"/>
        <end position="353"/>
    </location>
</feature>
<evidence type="ECO:0000313" key="11">
    <source>
        <dbReference type="EMBL" id="RDB27669.1"/>
    </source>
</evidence>
<dbReference type="InterPro" id="IPR012677">
    <property type="entry name" value="Nucleotide-bd_a/b_plait_sf"/>
</dbReference>
<evidence type="ECO:0000256" key="3">
    <source>
        <dbReference type="ARBA" id="ARBA00022816"/>
    </source>
</evidence>
<dbReference type="GO" id="GO:0003676">
    <property type="term" value="F:nucleic acid binding"/>
    <property type="evidence" value="ECO:0007669"/>
    <property type="project" value="InterPro"/>
</dbReference>
<dbReference type="Proteomes" id="UP000076154">
    <property type="component" value="Unassembled WGS sequence"/>
</dbReference>
<feature type="compositionally biased region" description="Polar residues" evidence="9">
    <location>
        <begin position="85"/>
        <end position="94"/>
    </location>
</feature>
<dbReference type="PROSITE" id="PS51472">
    <property type="entry name" value="RRM_NUP35"/>
    <property type="match status" value="1"/>
</dbReference>
<evidence type="ECO:0000256" key="5">
    <source>
        <dbReference type="ARBA" id="ARBA00023010"/>
    </source>
</evidence>
<evidence type="ECO:0000256" key="8">
    <source>
        <dbReference type="PROSITE-ProRule" id="PRU00804"/>
    </source>
</evidence>
<dbReference type="OrthoDB" id="3365060at2759"/>
<dbReference type="STRING" id="39966.A0A369JZ83"/>
<keyword evidence="12" id="KW-1185">Reference proteome</keyword>
<dbReference type="GO" id="GO:0017056">
    <property type="term" value="F:structural constituent of nuclear pore"/>
    <property type="evidence" value="ECO:0007669"/>
    <property type="project" value="TreeGrafter"/>
</dbReference>
<dbReference type="SUPFAM" id="SSF54928">
    <property type="entry name" value="RNA-binding domain, RBD"/>
    <property type="match status" value="1"/>
</dbReference>
<dbReference type="InParanoid" id="A0A369JZ83"/>
<dbReference type="Pfam" id="PF05172">
    <property type="entry name" value="RRM_Nup35"/>
    <property type="match status" value="1"/>
</dbReference>
<keyword evidence="4" id="KW-0653">Protein transport</keyword>
<evidence type="ECO:0000256" key="1">
    <source>
        <dbReference type="ARBA" id="ARBA00004567"/>
    </source>
</evidence>
<comment type="subcellular location">
    <subcellularLocation>
        <location evidence="1">Nucleus</location>
        <location evidence="1">Nuclear pore complex</location>
    </subcellularLocation>
</comment>
<protein>
    <recommendedName>
        <fullName evidence="10">RRM Nup35-type domain-containing protein</fullName>
    </recommendedName>
</protein>
<sequence>MHSSPFTVAGMSTSTGTQYHPPNLNAWGSTSTGGPLTTSFSDTLSQSRSHYQPGYLMSSQTNNAPQGSQRVDEVPVVPTKAKMNQILSRGSSSDFGMDSMFESSRQRQKLTDEDAPPINSVFDIPNEFSSDSISPGRFQPRNSTMEGSPFPRRQQRVAVPTTPQQPAQPLYIIVFGYPPEKYSLTVEYFQSLGAATDPDPNVEIVNCFRIGFYDPGDALRAVRKNGEVLGGAWMIGTKWADPAQAESILGQSLLPTSLSGLQLPESASQSNAMAVDEPTTPQSQYPSPHPTTPSIGTPIKLAPSTSAFRRGKQENVSTPQPQRGWGPRLPGAPAAAVGATPGTATTGQQGAVPPGTSSPNKGVIGQVSDLIFGW</sequence>
<feature type="domain" description="RRM Nup35-type" evidence="10">
    <location>
        <begin position="166"/>
        <end position="247"/>
    </location>
</feature>
<evidence type="ECO:0000313" key="12">
    <source>
        <dbReference type="Proteomes" id="UP000076154"/>
    </source>
</evidence>
<dbReference type="FunCoup" id="A0A369JZ83">
    <property type="interactions" value="23"/>
</dbReference>
<evidence type="ECO:0000256" key="6">
    <source>
        <dbReference type="ARBA" id="ARBA00023132"/>
    </source>
</evidence>
<dbReference type="EMBL" id="LUEZ02000014">
    <property type="protein sequence ID" value="RDB27669.1"/>
    <property type="molecule type" value="Genomic_DNA"/>
</dbReference>
<dbReference type="GO" id="GO:0006607">
    <property type="term" value="P:NLS-bearing protein import into nucleus"/>
    <property type="evidence" value="ECO:0007669"/>
    <property type="project" value="TreeGrafter"/>
</dbReference>
<feature type="compositionally biased region" description="Polar residues" evidence="9">
    <location>
        <begin position="57"/>
        <end position="69"/>
    </location>
</feature>
<keyword evidence="7 8" id="KW-0539">Nucleus</keyword>
<organism evidence="11 12">
    <name type="scientific">Hypsizygus marmoreus</name>
    <name type="common">White beech mushroom</name>
    <name type="synonym">Agaricus marmoreus</name>
    <dbReference type="NCBI Taxonomy" id="39966"/>
    <lineage>
        <taxon>Eukaryota</taxon>
        <taxon>Fungi</taxon>
        <taxon>Dikarya</taxon>
        <taxon>Basidiomycota</taxon>
        <taxon>Agaricomycotina</taxon>
        <taxon>Agaricomycetes</taxon>
        <taxon>Agaricomycetidae</taxon>
        <taxon>Agaricales</taxon>
        <taxon>Tricholomatineae</taxon>
        <taxon>Lyophyllaceae</taxon>
        <taxon>Hypsizygus</taxon>
    </lineage>
</organism>
<keyword evidence="6 8" id="KW-0906">Nuclear pore complex</keyword>
<reference evidence="11" key="1">
    <citation type="submission" date="2018-04" db="EMBL/GenBank/DDBJ databases">
        <title>Whole genome sequencing of Hypsizygus marmoreus.</title>
        <authorList>
            <person name="Choi I.-G."/>
            <person name="Min B."/>
            <person name="Kim J.-G."/>
            <person name="Kim S."/>
            <person name="Oh Y.-L."/>
            <person name="Kong W.-S."/>
            <person name="Park H."/>
            <person name="Jeong J."/>
            <person name="Song E.-S."/>
        </authorList>
    </citation>
    <scope>NUCLEOTIDE SEQUENCE [LARGE SCALE GENOMIC DNA]</scope>
    <source>
        <strain evidence="11">51987-8</strain>
    </source>
</reference>
<proteinExistence type="predicted"/>
<feature type="region of interest" description="Disordered" evidence="9">
    <location>
        <begin position="264"/>
        <end position="363"/>
    </location>
</feature>
<dbReference type="GO" id="GO:0044615">
    <property type="term" value="C:nuclear pore nuclear basket"/>
    <property type="evidence" value="ECO:0007669"/>
    <property type="project" value="TreeGrafter"/>
</dbReference>
<name>A0A369JZ83_HYPMA</name>
<evidence type="ECO:0000256" key="2">
    <source>
        <dbReference type="ARBA" id="ARBA00022448"/>
    </source>
</evidence>
<dbReference type="PANTHER" id="PTHR21527">
    <property type="entry name" value="NUCLEOPORIN NUP35"/>
    <property type="match status" value="1"/>
</dbReference>